<evidence type="ECO:0000256" key="13">
    <source>
        <dbReference type="SAM" id="Phobius"/>
    </source>
</evidence>
<dbReference type="HAMAP" id="MF_03211">
    <property type="entry name" value="RNA_acetyltr_Nat10"/>
    <property type="match status" value="1"/>
</dbReference>
<evidence type="ECO:0000256" key="7">
    <source>
        <dbReference type="ARBA" id="ARBA00023242"/>
    </source>
</evidence>
<evidence type="ECO:0000259" key="14">
    <source>
        <dbReference type="Pfam" id="PF05127"/>
    </source>
</evidence>
<dbReference type="Pfam" id="PF08351">
    <property type="entry name" value="TmcA_N"/>
    <property type="match status" value="1"/>
</dbReference>
<keyword evidence="3 10" id="KW-0808">Transferase</keyword>
<comment type="catalytic activity">
    <reaction evidence="10">
        <text>a cytidine in 18S rRNA + acetyl-CoA + ATP + H2O = an N(4)-acetylcytidine in 18S rRNA + ADP + phosphate + CoA + H(+)</text>
        <dbReference type="Rhea" id="RHEA:51424"/>
        <dbReference type="Rhea" id="RHEA-COMP:13575"/>
        <dbReference type="Rhea" id="RHEA-COMP:13576"/>
        <dbReference type="ChEBI" id="CHEBI:15377"/>
        <dbReference type="ChEBI" id="CHEBI:15378"/>
        <dbReference type="ChEBI" id="CHEBI:30616"/>
        <dbReference type="ChEBI" id="CHEBI:43474"/>
        <dbReference type="ChEBI" id="CHEBI:57287"/>
        <dbReference type="ChEBI" id="CHEBI:57288"/>
        <dbReference type="ChEBI" id="CHEBI:74900"/>
        <dbReference type="ChEBI" id="CHEBI:82748"/>
        <dbReference type="ChEBI" id="CHEBI:456216"/>
    </reaction>
</comment>
<feature type="compositionally biased region" description="Low complexity" evidence="12">
    <location>
        <begin position="1028"/>
        <end position="1037"/>
    </location>
</feature>
<evidence type="ECO:0000259" key="17">
    <source>
        <dbReference type="Pfam" id="PF13725"/>
    </source>
</evidence>
<keyword evidence="13" id="KW-0472">Membrane</keyword>
<dbReference type="EMBL" id="SIDB01000003">
    <property type="protein sequence ID" value="KAI3434806.1"/>
    <property type="molecule type" value="Genomic_DNA"/>
</dbReference>
<comment type="catalytic activity">
    <reaction evidence="10">
        <text>a cytidine in tRNA + acetyl-CoA + ATP + H2O = an N(4)-acetylcytidine in tRNA + ADP + phosphate + CoA + H(+)</text>
        <dbReference type="Rhea" id="RHEA:53876"/>
        <dbReference type="Rhea" id="RHEA-COMP:13670"/>
        <dbReference type="Rhea" id="RHEA-COMP:13671"/>
        <dbReference type="ChEBI" id="CHEBI:15377"/>
        <dbReference type="ChEBI" id="CHEBI:15378"/>
        <dbReference type="ChEBI" id="CHEBI:30616"/>
        <dbReference type="ChEBI" id="CHEBI:43474"/>
        <dbReference type="ChEBI" id="CHEBI:57287"/>
        <dbReference type="ChEBI" id="CHEBI:57288"/>
        <dbReference type="ChEBI" id="CHEBI:74900"/>
        <dbReference type="ChEBI" id="CHEBI:82748"/>
        <dbReference type="ChEBI" id="CHEBI:456216"/>
    </reaction>
</comment>
<keyword evidence="13" id="KW-1133">Transmembrane helix</keyword>
<feature type="transmembrane region" description="Helical" evidence="13">
    <location>
        <begin position="296"/>
        <end position="315"/>
    </location>
</feature>
<dbReference type="GO" id="GO:1904812">
    <property type="term" value="P:rRNA acetylation involved in maturation of SSU-rRNA"/>
    <property type="evidence" value="ECO:0007669"/>
    <property type="project" value="InterPro"/>
</dbReference>
<evidence type="ECO:0000256" key="10">
    <source>
        <dbReference type="HAMAP-Rule" id="MF_03211"/>
    </source>
</evidence>
<evidence type="ECO:0000313" key="18">
    <source>
        <dbReference type="EMBL" id="KAI3434806.1"/>
    </source>
</evidence>
<dbReference type="InterPro" id="IPR000182">
    <property type="entry name" value="GNAT_dom"/>
</dbReference>
<evidence type="ECO:0000256" key="4">
    <source>
        <dbReference type="ARBA" id="ARBA00022694"/>
    </source>
</evidence>
<keyword evidence="7 10" id="KW-0539">Nucleus</keyword>
<dbReference type="EC" id="2.3.1.-" evidence="10"/>
<protein>
    <recommendedName>
        <fullName evidence="9 10">RNA cytidine acetyltransferase</fullName>
        <ecNumber evidence="10">2.3.1.-</ecNumber>
    </recommendedName>
    <alternativeName>
        <fullName evidence="10">18S rRNA cytosine acetyltransferase</fullName>
    </alternativeName>
</protein>
<keyword evidence="2 10" id="KW-0698">rRNA processing</keyword>
<evidence type="ECO:0000256" key="8">
    <source>
        <dbReference type="ARBA" id="ARBA00023315"/>
    </source>
</evidence>
<comment type="function">
    <text evidence="10">RNA cytidine acetyltransferase with specificity toward both 18S rRNA and tRNAs. Catalyzes the formation of N(4)-acetylcytidine (ac4C) in 18S rRNA. Required for early nucleolar cleavages of precursor rRNA at sites A0, A1 and A2 during 18S rRNA synthesis. Catalyzes the formation of ac4C in serine and leucine tRNAs. Requires a tRNA-binding adapter protein for full tRNA acetyltransferase activity but not for 18S rRNA acetylation.</text>
</comment>
<keyword evidence="19" id="KW-1185">Reference proteome</keyword>
<feature type="binding site" evidence="10">
    <location>
        <position position="474"/>
    </location>
    <ligand>
        <name>ATP</name>
        <dbReference type="ChEBI" id="CHEBI:30616"/>
    </ligand>
</feature>
<dbReference type="GO" id="GO:0030686">
    <property type="term" value="C:90S preribosome"/>
    <property type="evidence" value="ECO:0007669"/>
    <property type="project" value="TreeGrafter"/>
</dbReference>
<keyword evidence="6 10" id="KW-0067">ATP-binding</keyword>
<evidence type="ECO:0000256" key="2">
    <source>
        <dbReference type="ARBA" id="ARBA00022552"/>
    </source>
</evidence>
<dbReference type="GO" id="GO:0005524">
    <property type="term" value="F:ATP binding"/>
    <property type="evidence" value="ECO:0007669"/>
    <property type="project" value="UniProtKB-UniRule"/>
</dbReference>
<dbReference type="FunFam" id="3.40.50.300:FF:002218">
    <property type="entry name" value="tRNA(Met) cytidine acetyltransferase TmcA"/>
    <property type="match status" value="1"/>
</dbReference>
<evidence type="ECO:0000313" key="19">
    <source>
        <dbReference type="Proteomes" id="UP001055712"/>
    </source>
</evidence>
<dbReference type="AlphaFoldDB" id="A0A9D4TUC1"/>
<evidence type="ECO:0000256" key="1">
    <source>
        <dbReference type="ARBA" id="ARBA00004604"/>
    </source>
</evidence>
<dbReference type="GO" id="GO:0005730">
    <property type="term" value="C:nucleolus"/>
    <property type="evidence" value="ECO:0007669"/>
    <property type="project" value="UniProtKB-SubCell"/>
</dbReference>
<feature type="coiled-coil region" evidence="11">
    <location>
        <begin position="957"/>
        <end position="984"/>
    </location>
</feature>
<dbReference type="Pfam" id="PF13725">
    <property type="entry name" value="tRNA_bind_2"/>
    <property type="match status" value="1"/>
</dbReference>
<organism evidence="18 19">
    <name type="scientific">Chlorella vulgaris</name>
    <name type="common">Green alga</name>
    <dbReference type="NCBI Taxonomy" id="3077"/>
    <lineage>
        <taxon>Eukaryota</taxon>
        <taxon>Viridiplantae</taxon>
        <taxon>Chlorophyta</taxon>
        <taxon>core chlorophytes</taxon>
        <taxon>Trebouxiophyceae</taxon>
        <taxon>Chlorellales</taxon>
        <taxon>Chlorellaceae</taxon>
        <taxon>Chlorella clade</taxon>
        <taxon>Chlorella</taxon>
    </lineage>
</organism>
<dbReference type="GO" id="GO:0051391">
    <property type="term" value="P:tRNA acetylation"/>
    <property type="evidence" value="ECO:0007669"/>
    <property type="project" value="UniProtKB-UniRule"/>
</dbReference>
<dbReference type="InterPro" id="IPR027992">
    <property type="entry name" value="tRNA_bind_dom"/>
</dbReference>
<evidence type="ECO:0000259" key="15">
    <source>
        <dbReference type="Pfam" id="PF08351"/>
    </source>
</evidence>
<gene>
    <name evidence="18" type="ORF">D9Q98_002863</name>
</gene>
<dbReference type="InterPro" id="IPR007807">
    <property type="entry name" value="TcmA/NAT10_helicase"/>
</dbReference>
<keyword evidence="4 10" id="KW-0819">tRNA processing</keyword>
<feature type="region of interest" description="Disordered" evidence="12">
    <location>
        <begin position="673"/>
        <end position="694"/>
    </location>
</feature>
<feature type="domain" description="Possible tRNA binding" evidence="17">
    <location>
        <begin position="780"/>
        <end position="995"/>
    </location>
</feature>
<feature type="domain" description="TmcA/NAT10 N-terminal" evidence="15">
    <location>
        <begin position="1"/>
        <end position="200"/>
    </location>
</feature>
<dbReference type="Pfam" id="PF05127">
    <property type="entry name" value="NAT10_TcmA_helicase"/>
    <property type="match status" value="1"/>
</dbReference>
<dbReference type="PANTHER" id="PTHR10925">
    <property type="entry name" value="N-ACETYLTRANSFERASE 10"/>
    <property type="match status" value="1"/>
</dbReference>
<accession>A0A9D4TUC1</accession>
<dbReference type="Pfam" id="PF13718">
    <property type="entry name" value="GNAT_acetyltr_2"/>
    <property type="match status" value="1"/>
</dbReference>
<keyword evidence="11" id="KW-0175">Coiled coil</keyword>
<evidence type="ECO:0000256" key="3">
    <source>
        <dbReference type="ARBA" id="ARBA00022679"/>
    </source>
</evidence>
<feature type="binding site" evidence="10">
    <location>
        <begin position="291"/>
        <end position="300"/>
    </location>
    <ligand>
        <name>ATP</name>
        <dbReference type="ChEBI" id="CHEBI:30616"/>
    </ligand>
</feature>
<comment type="caution">
    <text evidence="18">The sequence shown here is derived from an EMBL/GenBank/DDBJ whole genome shotgun (WGS) entry which is preliminary data.</text>
</comment>
<feature type="domain" description="N-acetyltransferase" evidence="16">
    <location>
        <begin position="533"/>
        <end position="770"/>
    </location>
</feature>
<evidence type="ECO:0000256" key="9">
    <source>
        <dbReference type="ARBA" id="ARBA00068357"/>
    </source>
</evidence>
<reference evidence="18" key="1">
    <citation type="journal article" date="2019" name="Plant J.">
        <title>Chlorella vulgaris genome assembly and annotation reveals the molecular basis for metabolic acclimation to high light conditions.</title>
        <authorList>
            <person name="Cecchin M."/>
            <person name="Marcolungo L."/>
            <person name="Rossato M."/>
            <person name="Girolomoni L."/>
            <person name="Cosentino E."/>
            <person name="Cuine S."/>
            <person name="Li-Beisson Y."/>
            <person name="Delledonne M."/>
            <person name="Ballottari M."/>
        </authorList>
    </citation>
    <scope>NUCLEOTIDE SEQUENCE</scope>
    <source>
        <strain evidence="18">211/11P</strain>
    </source>
</reference>
<keyword evidence="8 10" id="KW-0012">Acyltransferase</keyword>
<reference evidence="18" key="2">
    <citation type="submission" date="2020-11" db="EMBL/GenBank/DDBJ databases">
        <authorList>
            <person name="Cecchin M."/>
            <person name="Marcolungo L."/>
            <person name="Rossato M."/>
            <person name="Girolomoni L."/>
            <person name="Cosentino E."/>
            <person name="Cuine S."/>
            <person name="Li-Beisson Y."/>
            <person name="Delledonne M."/>
            <person name="Ballottari M."/>
        </authorList>
    </citation>
    <scope>NUCLEOTIDE SEQUENCE</scope>
    <source>
        <strain evidence="18">211/11P</strain>
        <tissue evidence="18">Whole cell</tissue>
    </source>
</reference>
<feature type="binding site" evidence="10">
    <location>
        <position position="743"/>
    </location>
    <ligand>
        <name>acetyl-CoA</name>
        <dbReference type="ChEBI" id="CHEBI:57288"/>
    </ligand>
</feature>
<dbReference type="InterPro" id="IPR013562">
    <property type="entry name" value="TmcA/NAT10_N"/>
</dbReference>
<dbReference type="Gene3D" id="3.40.50.11040">
    <property type="match status" value="1"/>
</dbReference>
<evidence type="ECO:0000256" key="6">
    <source>
        <dbReference type="ARBA" id="ARBA00022840"/>
    </source>
</evidence>
<dbReference type="PANTHER" id="PTHR10925:SF5">
    <property type="entry name" value="RNA CYTIDINE ACETYLTRANSFERASE"/>
    <property type="match status" value="1"/>
</dbReference>
<dbReference type="OrthoDB" id="10067491at2759"/>
<name>A0A9D4TUC1_CHLVU</name>
<feature type="binding site" evidence="10">
    <location>
        <begin position="634"/>
        <end position="636"/>
    </location>
    <ligand>
        <name>acetyl-CoA</name>
        <dbReference type="ChEBI" id="CHEBI:57288"/>
    </ligand>
</feature>
<comment type="subcellular location">
    <subcellularLocation>
        <location evidence="1 10">Nucleus</location>
        <location evidence="1 10">Nucleolus</location>
    </subcellularLocation>
</comment>
<dbReference type="InterPro" id="IPR032672">
    <property type="entry name" value="TmcA/NAT10/Kre33"/>
</dbReference>
<evidence type="ECO:0000259" key="16">
    <source>
        <dbReference type="Pfam" id="PF13718"/>
    </source>
</evidence>
<dbReference type="GO" id="GO:1990883">
    <property type="term" value="F:18S rRNA cytidine N-acetyltransferase activity"/>
    <property type="evidence" value="ECO:0007669"/>
    <property type="project" value="TreeGrafter"/>
</dbReference>
<dbReference type="Proteomes" id="UP001055712">
    <property type="component" value="Unassembled WGS sequence"/>
</dbReference>
<keyword evidence="5 10" id="KW-0547">Nucleotide-binding</keyword>
<comment type="similarity">
    <text evidence="10">Belongs to the RNA cytidine acetyltransferase family. NAT10 subfamily.</text>
</comment>
<dbReference type="Gene3D" id="3.40.630.30">
    <property type="match status" value="1"/>
</dbReference>
<evidence type="ECO:0000256" key="5">
    <source>
        <dbReference type="ARBA" id="ARBA00022741"/>
    </source>
</evidence>
<sequence>MRKKVDSRIRTLVENCVKLGQRSLFVIVGDKGRDQVVNLHYMLSKTVVKARPSVLWCYKKELYLSSHKKKRMQQIKKMAERGLLDPEKEDPFSLFVASTSIRYCYYADTHKVLGSTYGMLVLQDFEAVTPNLLARTVETVEGGGIVVLLLSTLDSLSQLYSLTMDVHSRLRTESHQDVSGRFNERMVLSLATCQNCILMDDELNILPTSTHVKYIKALPTNPDGTPAVELPSAAASAELRELGASLQDTQPAGALVGRCRTLDQAKAVVTFLDAASEKTLRSTVALTAARGRGKSAALGLAIAGALALGYSNIFVTAPSPENLKTLFEFVFKGLDELEYKEHIDYDLVESTNPAFGKAVVRVNVYRGHRQTVQYIQPQHHAKLAQAELLVIDEAAAIPLPLVKAMLGPYLVFLCSTVNGYEGTGRSLSLKLIQQLRQQGAKLASGEGKRGGGEEGGTSGSMRTFREVILAEPIRYSLGDKVERWLNELLCLDAAEHTPPPPQRLPHPDECELYYVERDTLFSYHKASETFLQRMMSLYVASHYKNSPNDLILMSDAPAHHLFVLLGPVDETKNALPDILAVVQVALEGSISKRSAQASLAAGQLPQGDLIPWTVGQQYQDSEFPVLSGARVVRIAVHPEVPRAGYGTRAVDQLRQYYEGQIADVMSEDEEAAAAAAAPAGNRSSNGPAAATTAQGGGLLTEELKPRAGLPPLLVNLADRPAERLQYLGVSFGLTQQLYSFWRRSAFRPVYLRQTPSDVTGEHTVIMLRPLTSTQIQDAAWLDPFVADFRCRFMTLLAGAFREFPPALALSILDPKLSWSEAESAAAVAAGVVVRKPDGSGLSPYDLKRLQAYSNNLVDHHLVLDLISPLSHAYFGGLLPAPLSYSQAAILACVGLQQHDIGKLEEWLDLPSSQALALFNKAVRRLHGLLRAAQEAQVERSLPTAGAAARGAAMTPHAADLDEELEEAAEEVKAAMREQFRAEDLEQFNIDSQADFEGAVGDGGPVALKSGGIVAVKAGVDGQKKKAKQPAAKQQQQQRGRERDGSQGRKHKGGAGGERQQKKKARQ</sequence>
<dbReference type="InterPro" id="IPR027417">
    <property type="entry name" value="P-loop_NTPase"/>
</dbReference>
<evidence type="ECO:0000256" key="11">
    <source>
        <dbReference type="SAM" id="Coils"/>
    </source>
</evidence>
<feature type="binding site" evidence="10">
    <location>
        <begin position="641"/>
        <end position="647"/>
    </location>
    <ligand>
        <name>acetyl-CoA</name>
        <dbReference type="ChEBI" id="CHEBI:57288"/>
    </ligand>
</feature>
<feature type="region of interest" description="Disordered" evidence="12">
    <location>
        <begin position="1019"/>
        <end position="1066"/>
    </location>
</feature>
<evidence type="ECO:0000256" key="12">
    <source>
        <dbReference type="SAM" id="MobiDB-lite"/>
    </source>
</evidence>
<dbReference type="Gene3D" id="3.40.50.300">
    <property type="entry name" value="P-loop containing nucleotide triphosphate hydrolases"/>
    <property type="match status" value="1"/>
</dbReference>
<proteinExistence type="inferred from homology"/>
<dbReference type="InterPro" id="IPR033688">
    <property type="entry name" value="NAT10"/>
</dbReference>
<dbReference type="GO" id="GO:0000049">
    <property type="term" value="F:tRNA binding"/>
    <property type="evidence" value="ECO:0007669"/>
    <property type="project" value="TreeGrafter"/>
</dbReference>
<keyword evidence="13" id="KW-0812">Transmembrane</keyword>
<feature type="domain" description="TcmA/NAT10 helicase" evidence="14">
    <location>
        <begin position="286"/>
        <end position="492"/>
    </location>
</feature>